<dbReference type="RefSeq" id="WP_168414849.1">
    <property type="nucleotide sequence ID" value="NZ_JAAZRT010000014.1"/>
</dbReference>
<reference evidence="2" key="1">
    <citation type="submission" date="2023-10" db="EMBL/GenBank/DDBJ databases">
        <authorList>
            <person name="Sykes E.M.E."/>
            <person name="Khan I.U.H."/>
            <person name="Kumar A."/>
        </authorList>
    </citation>
    <scope>NUCLEOTIDE SEQUENCE</scope>
    <source>
        <strain evidence="2">IK5</strain>
    </source>
</reference>
<dbReference type="InterPro" id="IPR053167">
    <property type="entry name" value="Spore_coat_component"/>
</dbReference>
<feature type="domain" description="Spore coat protein U/FanG" evidence="1">
    <location>
        <begin position="34"/>
        <end position="165"/>
    </location>
</feature>
<sequence length="325" mass="35574">MSVNYSHWFKMNYSSQYFACIGLLLLSCGLIYSPVHAESCWIGGATLSLGTANAQGSSTASTDVTVSCNSNWRQPVTYKMCLAIDSISPSGNDPRSMISYNPETLLNYHLYYDAARTYKIPSSDRKNQAQCQTFQVEAGQANASTQIKIYGQVLAGQVVPARSYTTNSVNLKLYSAFRYGSATPSNEEVFANSNTGNNNLIVNSNYENSCLIQSATDIDFGAVEQLNTPLFGSGLIRLACPTGTSMQVSLDNGVNAQGSQRRMRNAVGSYIQYNLYKDVRRSQIWQANVFYPVDNQSVPVYAAVPAQTITSIGQYSDTITVTLTY</sequence>
<gene>
    <name evidence="2" type="ORF">MSG88_11625</name>
</gene>
<dbReference type="SMART" id="SM00972">
    <property type="entry name" value="SCPU"/>
    <property type="match status" value="2"/>
</dbReference>
<proteinExistence type="predicted"/>
<evidence type="ECO:0000259" key="1">
    <source>
        <dbReference type="Pfam" id="PF05229"/>
    </source>
</evidence>
<accession>A0AAW8Z4X9</accession>
<protein>
    <submittedName>
        <fullName evidence="2">Spore coat U domain-containing protein</fullName>
    </submittedName>
</protein>
<comment type="caution">
    <text evidence="2">The sequence shown here is derived from an EMBL/GenBank/DDBJ whole genome shotgun (WGS) entry which is preliminary data.</text>
</comment>
<dbReference type="PANTHER" id="PTHR37089">
    <property type="entry name" value="PROTEIN U-RELATED"/>
    <property type="match status" value="1"/>
</dbReference>
<evidence type="ECO:0000313" key="2">
    <source>
        <dbReference type="EMBL" id="MDV4316394.1"/>
    </source>
</evidence>
<dbReference type="Proteomes" id="UP001284654">
    <property type="component" value="Unassembled WGS sequence"/>
</dbReference>
<organism evidence="2 3">
    <name type="scientific">Acinetobacter indicus</name>
    <dbReference type="NCBI Taxonomy" id="756892"/>
    <lineage>
        <taxon>Bacteria</taxon>
        <taxon>Pseudomonadati</taxon>
        <taxon>Pseudomonadota</taxon>
        <taxon>Gammaproteobacteria</taxon>
        <taxon>Moraxellales</taxon>
        <taxon>Moraxellaceae</taxon>
        <taxon>Acinetobacter</taxon>
    </lineage>
</organism>
<evidence type="ECO:0000313" key="3">
    <source>
        <dbReference type="Proteomes" id="UP001284654"/>
    </source>
</evidence>
<dbReference type="InterPro" id="IPR007893">
    <property type="entry name" value="Spore_coat_U/FanG"/>
</dbReference>
<dbReference type="AlphaFoldDB" id="A0AAW8Z4X9"/>
<feature type="domain" description="Spore coat protein U/FanG" evidence="1">
    <location>
        <begin position="200"/>
        <end position="322"/>
    </location>
</feature>
<name>A0AAW8Z4X9_9GAMM</name>
<dbReference type="Pfam" id="PF05229">
    <property type="entry name" value="SCPU"/>
    <property type="match status" value="2"/>
</dbReference>
<dbReference type="EMBL" id="JAWJYY010000001">
    <property type="protein sequence ID" value="MDV4316394.1"/>
    <property type="molecule type" value="Genomic_DNA"/>
</dbReference>